<evidence type="ECO:0000256" key="7">
    <source>
        <dbReference type="ARBA" id="ARBA00022989"/>
    </source>
</evidence>
<keyword evidence="8 9" id="KW-0472">Membrane</keyword>
<dbReference type="PANTHER" id="PTHR12692">
    <property type="entry name" value="DOLICHYL-DIPHOSPHOOLIGOSACCHARIDE--PROTEIN GLYCOSYLTRANSFERASE-RELATED"/>
    <property type="match status" value="1"/>
</dbReference>
<feature type="transmembrane region" description="Helical" evidence="9">
    <location>
        <begin position="294"/>
        <end position="313"/>
    </location>
</feature>
<evidence type="ECO:0000256" key="2">
    <source>
        <dbReference type="ARBA" id="ARBA00004477"/>
    </source>
</evidence>
<keyword evidence="5 10" id="KW-0732">Signal</keyword>
<sequence>MRFQNLFAALAALPLLASAANKSKFRDLAEQSKDGIIKLDSALYEELLAPEAIPGGARGRDYAVAVVLTALPVQMQCEPCRKFDPIFREEAASWKRTPKETRDDLFFGVLDFADGQQVFQKLGLQTAPNLQFHSPTTGPHKIPRRQEMITYDFQRNGFELSNLHNWITSLAPHKFEIYKPFNPIPYVVAPMVIAFVLAVALLSYQYLAPLFASRFLWAAMCIVAILVFTSGHMWNRIRGAPYMTQQGFIAPGFSNQFGLETQIVAALYGLLAASVLILSEVIPSIKSSAKQRIAILLWTGVLVFLFSVLVRLFKIKNGGYPFSLLLG</sequence>
<dbReference type="GO" id="GO:0008250">
    <property type="term" value="C:oligosaccharyltransferase complex"/>
    <property type="evidence" value="ECO:0007669"/>
    <property type="project" value="TreeGrafter"/>
</dbReference>
<dbReference type="Proteomes" id="UP000620104">
    <property type="component" value="Unassembled WGS sequence"/>
</dbReference>
<organism evidence="11 12">
    <name type="scientific">Naganishia liquefaciens</name>
    <dbReference type="NCBI Taxonomy" id="104408"/>
    <lineage>
        <taxon>Eukaryota</taxon>
        <taxon>Fungi</taxon>
        <taxon>Dikarya</taxon>
        <taxon>Basidiomycota</taxon>
        <taxon>Agaricomycotina</taxon>
        <taxon>Tremellomycetes</taxon>
        <taxon>Filobasidiales</taxon>
        <taxon>Filobasidiaceae</taxon>
        <taxon>Naganishia</taxon>
    </lineage>
</organism>
<feature type="transmembrane region" description="Helical" evidence="9">
    <location>
        <begin position="184"/>
        <end position="203"/>
    </location>
</feature>
<gene>
    <name evidence="11" type="ORF">NliqN6_0475</name>
</gene>
<evidence type="ECO:0000256" key="6">
    <source>
        <dbReference type="ARBA" id="ARBA00022824"/>
    </source>
</evidence>
<evidence type="ECO:0000313" key="12">
    <source>
        <dbReference type="Proteomes" id="UP000620104"/>
    </source>
</evidence>
<feature type="transmembrane region" description="Helical" evidence="9">
    <location>
        <begin position="215"/>
        <end position="234"/>
    </location>
</feature>
<proteinExistence type="inferred from homology"/>
<evidence type="ECO:0000256" key="9">
    <source>
        <dbReference type="SAM" id="Phobius"/>
    </source>
</evidence>
<dbReference type="OrthoDB" id="67566at2759"/>
<evidence type="ECO:0000256" key="1">
    <source>
        <dbReference type="ARBA" id="ARBA00002791"/>
    </source>
</evidence>
<evidence type="ECO:0000256" key="4">
    <source>
        <dbReference type="ARBA" id="ARBA00022692"/>
    </source>
</evidence>
<dbReference type="InterPro" id="IPR021149">
    <property type="entry name" value="OligosaccharylTrfase_OST3/OST6"/>
</dbReference>
<dbReference type="GO" id="GO:0018279">
    <property type="term" value="P:protein N-linked glycosylation via asparagine"/>
    <property type="evidence" value="ECO:0007669"/>
    <property type="project" value="TreeGrafter"/>
</dbReference>
<comment type="function">
    <text evidence="1">Subunit of the oligosaccharyl transferase (OST) complex that catalyzes the initial transfer of a defined glycan (Glc(3)Man(9)GlcNAc(2) in eukaryotes) from the lipid carrier dolichol-pyrophosphate to an asparagine residue within an Asn-X-Ser/Thr consensus motif in nascent polypeptide chains, the first step in protein N-glycosylation. N-glycosylation occurs cotranslationally and the complex associates with the Sec61 complex at the channel-forming translocon complex that mediates protein translocation across the endoplasmic reticulum (ER). All subunits are required for a maximal enzyme activity.</text>
</comment>
<feature type="signal peptide" evidence="10">
    <location>
        <begin position="1"/>
        <end position="19"/>
    </location>
</feature>
<comment type="caution">
    <text evidence="11">The sequence shown here is derived from an EMBL/GenBank/DDBJ whole genome shotgun (WGS) entry which is preliminary data.</text>
</comment>
<evidence type="ECO:0000256" key="10">
    <source>
        <dbReference type="SAM" id="SignalP"/>
    </source>
</evidence>
<keyword evidence="7 9" id="KW-1133">Transmembrane helix</keyword>
<evidence type="ECO:0000256" key="5">
    <source>
        <dbReference type="ARBA" id="ARBA00022729"/>
    </source>
</evidence>
<feature type="chain" id="PRO_5034802948" evidence="10">
    <location>
        <begin position="20"/>
        <end position="327"/>
    </location>
</feature>
<protein>
    <submittedName>
        <fullName evidence="11">Uncharacterized protein</fullName>
    </submittedName>
</protein>
<dbReference type="SUPFAM" id="SSF52833">
    <property type="entry name" value="Thioredoxin-like"/>
    <property type="match status" value="1"/>
</dbReference>
<comment type="subcellular location">
    <subcellularLocation>
        <location evidence="2">Endoplasmic reticulum membrane</location>
        <topology evidence="2">Multi-pass membrane protein</topology>
    </subcellularLocation>
</comment>
<dbReference type="Gene3D" id="3.40.30.10">
    <property type="entry name" value="Glutaredoxin"/>
    <property type="match status" value="1"/>
</dbReference>
<dbReference type="AlphaFoldDB" id="A0A8H3TN37"/>
<dbReference type="PANTHER" id="PTHR12692:SF0">
    <property type="entry name" value="GH11935P"/>
    <property type="match status" value="1"/>
</dbReference>
<feature type="transmembrane region" description="Helical" evidence="9">
    <location>
        <begin position="263"/>
        <end position="282"/>
    </location>
</feature>
<reference evidence="11" key="1">
    <citation type="submission" date="2020-07" db="EMBL/GenBank/DDBJ databases">
        <title>Draft Genome Sequence of a Deep-Sea Yeast, Naganishia (Cryptococcus) liquefaciens strain N6.</title>
        <authorList>
            <person name="Han Y.W."/>
            <person name="Kajitani R."/>
            <person name="Morimoto H."/>
            <person name="Parhat M."/>
            <person name="Tsubouchi H."/>
            <person name="Bakenova O."/>
            <person name="Ogata M."/>
            <person name="Argunhan B."/>
            <person name="Aoki R."/>
            <person name="Kajiwara S."/>
            <person name="Itoh T."/>
            <person name="Iwasaki H."/>
        </authorList>
    </citation>
    <scope>NUCLEOTIDE SEQUENCE</scope>
    <source>
        <strain evidence="11">N6</strain>
    </source>
</reference>
<dbReference type="Pfam" id="PF04756">
    <property type="entry name" value="OST3_OST6"/>
    <property type="match status" value="1"/>
</dbReference>
<evidence type="ECO:0000256" key="8">
    <source>
        <dbReference type="ARBA" id="ARBA00023136"/>
    </source>
</evidence>
<keyword evidence="4 9" id="KW-0812">Transmembrane</keyword>
<evidence type="ECO:0000313" key="11">
    <source>
        <dbReference type="EMBL" id="GHJ84073.1"/>
    </source>
</evidence>
<keyword evidence="12" id="KW-1185">Reference proteome</keyword>
<keyword evidence="6" id="KW-0256">Endoplasmic reticulum</keyword>
<name>A0A8H3TN37_9TREE</name>
<comment type="similarity">
    <text evidence="3">Belongs to the OST3/OST6 family.</text>
</comment>
<evidence type="ECO:0000256" key="3">
    <source>
        <dbReference type="ARBA" id="ARBA00009561"/>
    </source>
</evidence>
<dbReference type="InterPro" id="IPR036249">
    <property type="entry name" value="Thioredoxin-like_sf"/>
</dbReference>
<dbReference type="EMBL" id="BLZA01000005">
    <property type="protein sequence ID" value="GHJ84073.1"/>
    <property type="molecule type" value="Genomic_DNA"/>
</dbReference>
<accession>A0A8H3TN37</accession>